<evidence type="ECO:0000313" key="1">
    <source>
        <dbReference type="EMBL" id="PWG01798.1"/>
    </source>
</evidence>
<dbReference type="EMBL" id="QFFF01000001">
    <property type="protein sequence ID" value="PWG01798.1"/>
    <property type="molecule type" value="Genomic_DNA"/>
</dbReference>
<dbReference type="Proteomes" id="UP000245916">
    <property type="component" value="Unassembled WGS sequence"/>
</dbReference>
<dbReference type="AlphaFoldDB" id="A0A2U2J0D6"/>
<comment type="caution">
    <text evidence="1">The sequence shown here is derived from an EMBL/GenBank/DDBJ whole genome shotgun (WGS) entry which is preliminary data.</text>
</comment>
<accession>A0A2U2J0D6</accession>
<sequence>MFGHREEWSDAAIQPAPRLDSFALLAMTATVQATASPSAARSAAAISTRFIGGIVSAARAS</sequence>
<organism evidence="1 2">
    <name type="scientific">Allosphingosinicella humi</name>
    <dbReference type="NCBI Taxonomy" id="2068657"/>
    <lineage>
        <taxon>Bacteria</taxon>
        <taxon>Pseudomonadati</taxon>
        <taxon>Pseudomonadota</taxon>
        <taxon>Alphaproteobacteria</taxon>
        <taxon>Sphingomonadales</taxon>
        <taxon>Sphingomonadaceae</taxon>
        <taxon>Allosphingosinicella</taxon>
    </lineage>
</organism>
<keyword evidence="2" id="KW-1185">Reference proteome</keyword>
<protein>
    <submittedName>
        <fullName evidence="1">Uncharacterized protein</fullName>
    </submittedName>
</protein>
<name>A0A2U2J0D6_9SPHN</name>
<dbReference type="RefSeq" id="WP_109269937.1">
    <property type="nucleotide sequence ID" value="NZ_QFFF01000001.1"/>
</dbReference>
<reference evidence="1 2" key="1">
    <citation type="submission" date="2018-05" db="EMBL/GenBank/DDBJ databases">
        <title>Genome of Sphingosinicella humi QZX222.</title>
        <authorList>
            <person name="Qiao Z."/>
            <person name="Wang G."/>
        </authorList>
    </citation>
    <scope>NUCLEOTIDE SEQUENCE [LARGE SCALE GENOMIC DNA]</scope>
    <source>
        <strain evidence="1 2">QZX222</strain>
    </source>
</reference>
<gene>
    <name evidence="1" type="ORF">DF286_02115</name>
</gene>
<proteinExistence type="predicted"/>
<evidence type="ECO:0000313" key="2">
    <source>
        <dbReference type="Proteomes" id="UP000245916"/>
    </source>
</evidence>